<evidence type="ECO:0000256" key="2">
    <source>
        <dbReference type="ARBA" id="ARBA00022670"/>
    </source>
</evidence>
<dbReference type="GO" id="GO:0006508">
    <property type="term" value="P:proteolysis"/>
    <property type="evidence" value="ECO:0007669"/>
    <property type="project" value="UniProtKB-KW"/>
</dbReference>
<dbReference type="OrthoDB" id="9804482at2"/>
<dbReference type="Pfam" id="PF04002">
    <property type="entry name" value="RadC"/>
    <property type="match status" value="1"/>
</dbReference>
<evidence type="ECO:0000256" key="6">
    <source>
        <dbReference type="ARBA" id="ARBA00023049"/>
    </source>
</evidence>
<evidence type="ECO:0000259" key="8">
    <source>
        <dbReference type="PROSITE" id="PS50249"/>
    </source>
</evidence>
<keyword evidence="3" id="KW-0479">Metal-binding</keyword>
<evidence type="ECO:0000256" key="4">
    <source>
        <dbReference type="ARBA" id="ARBA00022801"/>
    </source>
</evidence>
<evidence type="ECO:0000313" key="9">
    <source>
        <dbReference type="EMBL" id="OKH14896.1"/>
    </source>
</evidence>
<dbReference type="GO" id="GO:0003677">
    <property type="term" value="F:DNA binding"/>
    <property type="evidence" value="ECO:0007669"/>
    <property type="project" value="InterPro"/>
</dbReference>
<dbReference type="Gene3D" id="3.40.140.10">
    <property type="entry name" value="Cytidine Deaminase, domain 2"/>
    <property type="match status" value="1"/>
</dbReference>
<dbReference type="EMBL" id="MRCA01000003">
    <property type="protein sequence ID" value="OKH14896.1"/>
    <property type="molecule type" value="Genomic_DNA"/>
</dbReference>
<keyword evidence="2" id="KW-0645">Protease</keyword>
<dbReference type="InterPro" id="IPR003583">
    <property type="entry name" value="Hlx-hairpin-Hlx_DNA-bd_motif"/>
</dbReference>
<keyword evidence="6" id="KW-0482">Metalloprotease</keyword>
<sequence>MTYCLRIADMPETERPRERLLAHGAKVLSTAELIAILLGTGQGPGKLSAVGLGQYILHELSKCDREPLAVLRDISAAELMQIPGIGPAKATTILAAIELGKRAFQSRPADRAVIDSPAAAAAALSQDLMWQNQERFAVLLLDVKNRLLGTQVITIGTATETLAPPREIFREVIRQGATRLIVAHNHPSGNIEPSSEDIELTRQLLAGAKFLGIPLLDHLILGNGNHQSLREITTLWEECPQGD</sequence>
<evidence type="ECO:0000256" key="7">
    <source>
        <dbReference type="RuleBase" id="RU003797"/>
    </source>
</evidence>
<dbReference type="PANTHER" id="PTHR30471:SF3">
    <property type="entry name" value="UPF0758 PROTEIN YEES-RELATED"/>
    <property type="match status" value="1"/>
</dbReference>
<dbReference type="InterPro" id="IPR037518">
    <property type="entry name" value="MPN"/>
</dbReference>
<proteinExistence type="inferred from homology"/>
<dbReference type="GO" id="GO:0046872">
    <property type="term" value="F:metal ion binding"/>
    <property type="evidence" value="ECO:0007669"/>
    <property type="project" value="UniProtKB-KW"/>
</dbReference>
<dbReference type="NCBIfam" id="NF000642">
    <property type="entry name" value="PRK00024.1"/>
    <property type="match status" value="1"/>
</dbReference>
<protein>
    <recommendedName>
        <fullName evidence="8">MPN domain-containing protein</fullName>
    </recommendedName>
</protein>
<dbReference type="PROSITE" id="PS50249">
    <property type="entry name" value="MPN"/>
    <property type="match status" value="1"/>
</dbReference>
<keyword evidence="10" id="KW-1185">Reference proteome</keyword>
<comment type="similarity">
    <text evidence="1 7">Belongs to the UPF0758 family.</text>
</comment>
<comment type="caution">
    <text evidence="9">The sequence shown here is derived from an EMBL/GenBank/DDBJ whole genome shotgun (WGS) entry which is preliminary data.</text>
</comment>
<evidence type="ECO:0000313" key="10">
    <source>
        <dbReference type="Proteomes" id="UP000186391"/>
    </source>
</evidence>
<gene>
    <name evidence="9" type="ORF">NIES592_08445</name>
</gene>
<dbReference type="SMART" id="SM00278">
    <property type="entry name" value="HhH1"/>
    <property type="match status" value="1"/>
</dbReference>
<feature type="domain" description="MPN" evidence="8">
    <location>
        <begin position="113"/>
        <end position="235"/>
    </location>
</feature>
<dbReference type="InterPro" id="IPR046778">
    <property type="entry name" value="UPF0758_N"/>
</dbReference>
<keyword evidence="4" id="KW-0378">Hydrolase</keyword>
<keyword evidence="5" id="KW-0862">Zinc</keyword>
<organism evidence="9 10">
    <name type="scientific">Fischerella major NIES-592</name>
    <dbReference type="NCBI Taxonomy" id="210994"/>
    <lineage>
        <taxon>Bacteria</taxon>
        <taxon>Bacillati</taxon>
        <taxon>Cyanobacteriota</taxon>
        <taxon>Cyanophyceae</taxon>
        <taxon>Nostocales</taxon>
        <taxon>Hapalosiphonaceae</taxon>
        <taxon>Fischerella</taxon>
    </lineage>
</organism>
<dbReference type="InterPro" id="IPR001405">
    <property type="entry name" value="UPF0758"/>
</dbReference>
<dbReference type="GO" id="GO:0008237">
    <property type="term" value="F:metallopeptidase activity"/>
    <property type="evidence" value="ECO:0007669"/>
    <property type="project" value="UniProtKB-KW"/>
</dbReference>
<dbReference type="InterPro" id="IPR020891">
    <property type="entry name" value="UPF0758_CS"/>
</dbReference>
<dbReference type="NCBIfam" id="TIGR00608">
    <property type="entry name" value="radc"/>
    <property type="match status" value="1"/>
</dbReference>
<evidence type="ECO:0000256" key="3">
    <source>
        <dbReference type="ARBA" id="ARBA00022723"/>
    </source>
</evidence>
<dbReference type="RefSeq" id="WP_062245902.1">
    <property type="nucleotide sequence ID" value="NZ_MRCA01000003.1"/>
</dbReference>
<dbReference type="Pfam" id="PF20582">
    <property type="entry name" value="UPF0758_N"/>
    <property type="match status" value="1"/>
</dbReference>
<name>A0A1U7H1R0_9CYAN</name>
<accession>A0A1U7H1R0</accession>
<dbReference type="AlphaFoldDB" id="A0A1U7H1R0"/>
<dbReference type="InterPro" id="IPR025657">
    <property type="entry name" value="RadC_JAB"/>
</dbReference>
<dbReference type="PROSITE" id="PS01302">
    <property type="entry name" value="UPF0758"/>
    <property type="match status" value="1"/>
</dbReference>
<dbReference type="GO" id="GO:0006281">
    <property type="term" value="P:DNA repair"/>
    <property type="evidence" value="ECO:0007669"/>
    <property type="project" value="InterPro"/>
</dbReference>
<evidence type="ECO:0000256" key="5">
    <source>
        <dbReference type="ARBA" id="ARBA00022833"/>
    </source>
</evidence>
<dbReference type="Proteomes" id="UP000186391">
    <property type="component" value="Unassembled WGS sequence"/>
</dbReference>
<dbReference type="CDD" id="cd08071">
    <property type="entry name" value="MPN_DUF2466"/>
    <property type="match status" value="1"/>
</dbReference>
<reference evidence="9 10" key="1">
    <citation type="submission" date="2016-11" db="EMBL/GenBank/DDBJ databases">
        <title>Draft Genome Sequences of Nine Cyanobacterial Strains from Diverse Habitats.</title>
        <authorList>
            <person name="Zhu T."/>
            <person name="Hou S."/>
            <person name="Lu X."/>
            <person name="Hess W.R."/>
        </authorList>
    </citation>
    <scope>NUCLEOTIDE SEQUENCE [LARGE SCALE GENOMIC DNA]</scope>
    <source>
        <strain evidence="9 10">NIES-592</strain>
    </source>
</reference>
<evidence type="ECO:0000256" key="1">
    <source>
        <dbReference type="ARBA" id="ARBA00010243"/>
    </source>
</evidence>
<dbReference type="PANTHER" id="PTHR30471">
    <property type="entry name" value="DNA REPAIR PROTEIN RADC"/>
    <property type="match status" value="1"/>
</dbReference>